<feature type="transmembrane region" description="Helical" evidence="1">
    <location>
        <begin position="93"/>
        <end position="110"/>
    </location>
</feature>
<feature type="domain" description="Heparan-alpha-glucosaminide N-acetyltransferase catalytic" evidence="2">
    <location>
        <begin position="17"/>
        <end position="240"/>
    </location>
</feature>
<name>A0A317PR48_9HYPH</name>
<keyword evidence="1" id="KW-1133">Transmembrane helix</keyword>
<feature type="transmembrane region" description="Helical" evidence="1">
    <location>
        <begin position="116"/>
        <end position="135"/>
    </location>
</feature>
<dbReference type="InterPro" id="IPR012429">
    <property type="entry name" value="HGSNAT_cat"/>
</dbReference>
<comment type="caution">
    <text evidence="3">The sequence shown here is derived from an EMBL/GenBank/DDBJ whole genome shotgun (WGS) entry which is preliminary data.</text>
</comment>
<dbReference type="Proteomes" id="UP000246352">
    <property type="component" value="Unassembled WGS sequence"/>
</dbReference>
<keyword evidence="1" id="KW-0472">Membrane</keyword>
<dbReference type="EMBL" id="QGTR01000001">
    <property type="protein sequence ID" value="PWW03649.1"/>
    <property type="molecule type" value="Genomic_DNA"/>
</dbReference>
<keyword evidence="1" id="KW-0812">Transmembrane</keyword>
<feature type="transmembrane region" description="Helical" evidence="1">
    <location>
        <begin position="59"/>
        <end position="81"/>
    </location>
</feature>
<organism evidence="3 4">
    <name type="scientific">Hoeflea marina</name>
    <dbReference type="NCBI Taxonomy" id="274592"/>
    <lineage>
        <taxon>Bacteria</taxon>
        <taxon>Pseudomonadati</taxon>
        <taxon>Pseudomonadota</taxon>
        <taxon>Alphaproteobacteria</taxon>
        <taxon>Hyphomicrobiales</taxon>
        <taxon>Rhizobiaceae</taxon>
        <taxon>Hoeflea</taxon>
    </lineage>
</organism>
<sequence>MATDPGTATPAASSGGRLQIIDLVRAVALLAMASYHFSWDLEYFGYLEPGSTGHGLFKLYARSIASSFLFLVGVSLVLAHWPRFRFDGFLKRIAMVAGAAALISLATWIATPDQFIFFGILHEIALASLLGLAFVRLPPALTLAVALAVVALPQLFRAEFFDAPWLWWVGLSAHVPRSNDYVPLFPWFGAVLAGIALTRLAIATGLRERLQRIRLPGTPLVRLLRFAGRHSLAFYLVHQPVLIAIVWTVSQILPPAGADPVQAYVASCEQGCVQDNDMAMCQRFCGCVMEELLGRDLFAPLQSGAIDPLKDDRVGEIARACTMRAQTP</sequence>
<evidence type="ECO:0000313" key="4">
    <source>
        <dbReference type="Proteomes" id="UP000246352"/>
    </source>
</evidence>
<reference evidence="3 4" key="1">
    <citation type="submission" date="2018-05" db="EMBL/GenBank/DDBJ databases">
        <title>Genomic Encyclopedia of Type Strains, Phase IV (KMG-IV): sequencing the most valuable type-strain genomes for metagenomic binning, comparative biology and taxonomic classification.</title>
        <authorList>
            <person name="Goeker M."/>
        </authorList>
    </citation>
    <scope>NUCLEOTIDE SEQUENCE [LARGE SCALE GENOMIC DNA]</scope>
    <source>
        <strain evidence="3 4">DSM 16791</strain>
    </source>
</reference>
<proteinExistence type="predicted"/>
<feature type="transmembrane region" description="Helical" evidence="1">
    <location>
        <begin position="140"/>
        <end position="156"/>
    </location>
</feature>
<dbReference type="AlphaFoldDB" id="A0A317PR48"/>
<protein>
    <submittedName>
        <fullName evidence="3">Putative membrane protein</fullName>
    </submittedName>
</protein>
<evidence type="ECO:0000313" key="3">
    <source>
        <dbReference type="EMBL" id="PWW03649.1"/>
    </source>
</evidence>
<keyword evidence="4" id="KW-1185">Reference proteome</keyword>
<evidence type="ECO:0000256" key="1">
    <source>
        <dbReference type="SAM" id="Phobius"/>
    </source>
</evidence>
<dbReference type="RefSeq" id="WP_245415155.1">
    <property type="nucleotide sequence ID" value="NZ_QGTR01000001.1"/>
</dbReference>
<accession>A0A317PR48</accession>
<dbReference type="Pfam" id="PF07786">
    <property type="entry name" value="HGSNAT_cat"/>
    <property type="match status" value="1"/>
</dbReference>
<evidence type="ECO:0000259" key="2">
    <source>
        <dbReference type="Pfam" id="PF07786"/>
    </source>
</evidence>
<feature type="transmembrane region" description="Helical" evidence="1">
    <location>
        <begin position="184"/>
        <end position="206"/>
    </location>
</feature>
<gene>
    <name evidence="3" type="ORF">DFR52_101335</name>
</gene>
<feature type="transmembrane region" description="Helical" evidence="1">
    <location>
        <begin position="20"/>
        <end position="39"/>
    </location>
</feature>